<comment type="caution">
    <text evidence="2">The sequence shown here is derived from an EMBL/GenBank/DDBJ whole genome shotgun (WGS) entry which is preliminary data.</text>
</comment>
<gene>
    <name evidence="2" type="ORF">FE257_005951</name>
</gene>
<protein>
    <submittedName>
        <fullName evidence="2">Uncharacterized protein</fullName>
    </submittedName>
</protein>
<sequence length="209" mass="24026">MDRPEQEGRAPGRRVRTKRARRDGKRDVIPVPKSTNSVTPHWKVVSRRFVDGDSVREYHVLKTLRQIRSKLIDHPHVSEPKSAGKAFCIKSPRVRFVPLLLRAKTGAMDLDSLLEMQQALLDYVGLLYSKGVAYHVKPEYMCPVKKASGRWKLYLGGWMEAGFDPTESQLRPTEWERQKTTQCDEIKRIFADAQLQLPDDLIDLEDSQA</sequence>
<name>A0AAD4GMT0_ASPNN</name>
<feature type="compositionally biased region" description="Basic residues" evidence="1">
    <location>
        <begin position="11"/>
        <end position="23"/>
    </location>
</feature>
<dbReference type="Proteomes" id="UP001194746">
    <property type="component" value="Unassembled WGS sequence"/>
</dbReference>
<dbReference type="AlphaFoldDB" id="A0AAD4GMT0"/>
<reference evidence="2" key="1">
    <citation type="journal article" date="2019" name="Beilstein J. Org. Chem.">
        <title>Nanangenines: drimane sesquiterpenoids as the dominant metabolite cohort of a novel Australian fungus, Aspergillus nanangensis.</title>
        <authorList>
            <person name="Lacey H.J."/>
            <person name="Gilchrist C.L.M."/>
            <person name="Crombie A."/>
            <person name="Kalaitzis J.A."/>
            <person name="Vuong D."/>
            <person name="Rutledge P.J."/>
            <person name="Turner P."/>
            <person name="Pitt J.I."/>
            <person name="Lacey E."/>
            <person name="Chooi Y.H."/>
            <person name="Piggott A.M."/>
        </authorList>
    </citation>
    <scope>NUCLEOTIDE SEQUENCE</scope>
    <source>
        <strain evidence="2">MST-FP2251</strain>
    </source>
</reference>
<dbReference type="EMBL" id="VCAU01000260">
    <property type="protein sequence ID" value="KAF9882626.1"/>
    <property type="molecule type" value="Genomic_DNA"/>
</dbReference>
<organism evidence="2 3">
    <name type="scientific">Aspergillus nanangensis</name>
    <dbReference type="NCBI Taxonomy" id="2582783"/>
    <lineage>
        <taxon>Eukaryota</taxon>
        <taxon>Fungi</taxon>
        <taxon>Dikarya</taxon>
        <taxon>Ascomycota</taxon>
        <taxon>Pezizomycotina</taxon>
        <taxon>Eurotiomycetes</taxon>
        <taxon>Eurotiomycetidae</taxon>
        <taxon>Eurotiales</taxon>
        <taxon>Aspergillaceae</taxon>
        <taxon>Aspergillus</taxon>
        <taxon>Aspergillus subgen. Circumdati</taxon>
    </lineage>
</organism>
<evidence type="ECO:0000313" key="2">
    <source>
        <dbReference type="EMBL" id="KAF9882626.1"/>
    </source>
</evidence>
<evidence type="ECO:0000256" key="1">
    <source>
        <dbReference type="SAM" id="MobiDB-lite"/>
    </source>
</evidence>
<keyword evidence="3" id="KW-1185">Reference proteome</keyword>
<feature type="region of interest" description="Disordered" evidence="1">
    <location>
        <begin position="1"/>
        <end position="35"/>
    </location>
</feature>
<feature type="compositionally biased region" description="Basic and acidic residues" evidence="1">
    <location>
        <begin position="1"/>
        <end position="10"/>
    </location>
</feature>
<proteinExistence type="predicted"/>
<accession>A0AAD4GMT0</accession>
<evidence type="ECO:0000313" key="3">
    <source>
        <dbReference type="Proteomes" id="UP001194746"/>
    </source>
</evidence>
<reference evidence="2" key="2">
    <citation type="submission" date="2020-02" db="EMBL/GenBank/DDBJ databases">
        <authorList>
            <person name="Gilchrist C.L.M."/>
            <person name="Chooi Y.-H."/>
        </authorList>
    </citation>
    <scope>NUCLEOTIDE SEQUENCE</scope>
    <source>
        <strain evidence="2">MST-FP2251</strain>
    </source>
</reference>